<dbReference type="Gene3D" id="3.30.420.10">
    <property type="entry name" value="Ribonuclease H-like superfamily/Ribonuclease H"/>
    <property type="match status" value="1"/>
</dbReference>
<dbReference type="Proteomes" id="UP001235939">
    <property type="component" value="Chromosome 18"/>
</dbReference>
<accession>A0ABY6LFV3</accession>
<keyword evidence="2" id="KW-1185">Reference proteome</keyword>
<reference evidence="1 2" key="1">
    <citation type="submission" date="2022-01" db="EMBL/GenBank/DDBJ databases">
        <title>A chromosomal length assembly of Cordylochernes scorpioides.</title>
        <authorList>
            <person name="Zeh D."/>
            <person name="Zeh J."/>
        </authorList>
    </citation>
    <scope>NUCLEOTIDE SEQUENCE [LARGE SCALE GENOMIC DNA]</scope>
    <source>
        <strain evidence="1">IN4F17</strain>
        <tissue evidence="1">Whole Body</tissue>
    </source>
</reference>
<dbReference type="EMBL" id="CP092880">
    <property type="protein sequence ID" value="UYV79734.1"/>
    <property type="molecule type" value="Genomic_DNA"/>
</dbReference>
<sequence length="113" mass="13266">MAIRELHKTKASDHHLPPQITKTFNLHVAWSLTIDKLVHCLEIIHGSAYQIIHNLLGYARCVTKQLTQFHKKHRLDIGLKHLDCYDNELDIFLNRIVTGDEAWIHHFEPESKR</sequence>
<protein>
    <submittedName>
        <fullName evidence="1">Uncharacterized protein</fullName>
    </submittedName>
</protein>
<evidence type="ECO:0000313" key="2">
    <source>
        <dbReference type="Proteomes" id="UP001235939"/>
    </source>
</evidence>
<gene>
    <name evidence="1" type="ORF">LAZ67_18000514</name>
</gene>
<evidence type="ECO:0000313" key="1">
    <source>
        <dbReference type="EMBL" id="UYV79734.1"/>
    </source>
</evidence>
<proteinExistence type="predicted"/>
<organism evidence="1 2">
    <name type="scientific">Cordylochernes scorpioides</name>
    <dbReference type="NCBI Taxonomy" id="51811"/>
    <lineage>
        <taxon>Eukaryota</taxon>
        <taxon>Metazoa</taxon>
        <taxon>Ecdysozoa</taxon>
        <taxon>Arthropoda</taxon>
        <taxon>Chelicerata</taxon>
        <taxon>Arachnida</taxon>
        <taxon>Pseudoscorpiones</taxon>
        <taxon>Cheliferoidea</taxon>
        <taxon>Chernetidae</taxon>
        <taxon>Cordylochernes</taxon>
    </lineage>
</organism>
<dbReference type="InterPro" id="IPR036397">
    <property type="entry name" value="RNaseH_sf"/>
</dbReference>
<name>A0ABY6LFV3_9ARAC</name>